<name>F4NYQ9_BATDJ</name>
<protein>
    <submittedName>
        <fullName evidence="1">Expressed protein</fullName>
    </submittedName>
</protein>
<dbReference type="RefSeq" id="XP_006677466.1">
    <property type="nucleotide sequence ID" value="XM_006677403.1"/>
</dbReference>
<dbReference type="Proteomes" id="UP000007241">
    <property type="component" value="Unassembled WGS sequence"/>
</dbReference>
<reference evidence="1 2" key="1">
    <citation type="submission" date="2009-12" db="EMBL/GenBank/DDBJ databases">
        <title>The draft genome of Batrachochytrium dendrobatidis.</title>
        <authorList>
            <consortium name="US DOE Joint Genome Institute (JGI-PGF)"/>
            <person name="Kuo A."/>
            <person name="Salamov A."/>
            <person name="Schmutz J."/>
            <person name="Lucas S."/>
            <person name="Pitluck S."/>
            <person name="Rosenblum E."/>
            <person name="Stajich J."/>
            <person name="Eisen M."/>
            <person name="Grigoriev I.V."/>
        </authorList>
    </citation>
    <scope>NUCLEOTIDE SEQUENCE [LARGE SCALE GENOMIC DNA]</scope>
    <source>
        <strain evidence="2">JAM81 / FGSC 10211</strain>
    </source>
</reference>
<sequence length="101" mass="10940">MLALIALRSIELPFKSMFPPFSSSIRLSVFNKVSSLSTVNAKVRISSKSPRIILSTRSTSLSSTSSLSRGISAIVRFLAISAINRNRNVHADSLLASKGFK</sequence>
<dbReference type="AlphaFoldDB" id="F4NYQ9"/>
<evidence type="ECO:0000313" key="1">
    <source>
        <dbReference type="EMBL" id="EGF82072.1"/>
    </source>
</evidence>
<organism evidence="1 2">
    <name type="scientific">Batrachochytrium dendrobatidis (strain JAM81 / FGSC 10211)</name>
    <name type="common">Frog chytrid fungus</name>
    <dbReference type="NCBI Taxonomy" id="684364"/>
    <lineage>
        <taxon>Eukaryota</taxon>
        <taxon>Fungi</taxon>
        <taxon>Fungi incertae sedis</taxon>
        <taxon>Chytridiomycota</taxon>
        <taxon>Chytridiomycota incertae sedis</taxon>
        <taxon>Chytridiomycetes</taxon>
        <taxon>Rhizophydiales</taxon>
        <taxon>Rhizophydiales incertae sedis</taxon>
        <taxon>Batrachochytrium</taxon>
    </lineage>
</organism>
<keyword evidence="2" id="KW-1185">Reference proteome</keyword>
<dbReference type="EMBL" id="GL882881">
    <property type="protein sequence ID" value="EGF82072.1"/>
    <property type="molecule type" value="Genomic_DNA"/>
</dbReference>
<proteinExistence type="predicted"/>
<accession>F4NYQ9</accession>
<gene>
    <name evidence="1" type="ORF">BATDEDRAFT_36693</name>
</gene>
<dbReference type="HOGENOM" id="CLU_2291164_0_0_1"/>
<evidence type="ECO:0000313" key="2">
    <source>
        <dbReference type="Proteomes" id="UP000007241"/>
    </source>
</evidence>
<dbReference type="GeneID" id="18241171"/>
<dbReference type="InParanoid" id="F4NYQ9"/>